<dbReference type="GO" id="GO:0016020">
    <property type="term" value="C:membrane"/>
    <property type="evidence" value="ECO:0007669"/>
    <property type="project" value="UniProtKB-SubCell"/>
</dbReference>
<feature type="transmembrane region" description="Helical" evidence="5">
    <location>
        <begin position="6"/>
        <end position="26"/>
    </location>
</feature>
<dbReference type="InterPro" id="IPR002657">
    <property type="entry name" value="BilAc:Na_symport/Acr3"/>
</dbReference>
<comment type="caution">
    <text evidence="6">The sequence shown here is derived from an EMBL/GenBank/DDBJ whole genome shotgun (WGS) entry which is preliminary data.</text>
</comment>
<dbReference type="InterPro" id="IPR004710">
    <property type="entry name" value="Bilac:Na_transpt"/>
</dbReference>
<dbReference type="PANTHER" id="PTHR10361">
    <property type="entry name" value="SODIUM-BILE ACID COTRANSPORTER"/>
    <property type="match status" value="1"/>
</dbReference>
<evidence type="ECO:0000256" key="2">
    <source>
        <dbReference type="ARBA" id="ARBA00022692"/>
    </source>
</evidence>
<feature type="transmembrane region" description="Helical" evidence="5">
    <location>
        <begin position="67"/>
        <end position="90"/>
    </location>
</feature>
<feature type="transmembrane region" description="Helical" evidence="5">
    <location>
        <begin position="202"/>
        <end position="222"/>
    </location>
</feature>
<evidence type="ECO:0000256" key="3">
    <source>
        <dbReference type="ARBA" id="ARBA00022989"/>
    </source>
</evidence>
<dbReference type="PANTHER" id="PTHR10361:SF28">
    <property type="entry name" value="P3 PROTEIN-RELATED"/>
    <property type="match status" value="1"/>
</dbReference>
<sequence>MSHASLYALNIILALMMFGIALNLRLADFQRVVRYPKGVVVGLITQFLALPGLTFIATYYLPLPAEIELGLLLVASCPGGSFSNIMTYLAGGNAALSVTMTALASSLAAFFTPFNFILYSSLNPVTAPLMAEIAVPAEQIYAIVALVLALPLLLGLAVGRWQSDWAAKVEPGFRYASLAALYGFVAIAIWQNWQALQASALIFIWAVIAHNLLALGLGYGASRMVGLDVADRRAVTFEVGLQNSGLGLGIIFTFFADLGGMAIVAAGWGIWHLISGMTLCGLWNRGDRRQSATVESP</sequence>
<feature type="transmembrane region" description="Helical" evidence="5">
    <location>
        <begin position="234"/>
        <end position="255"/>
    </location>
</feature>
<feature type="transmembrane region" description="Helical" evidence="5">
    <location>
        <begin position="261"/>
        <end position="283"/>
    </location>
</feature>
<evidence type="ECO:0000256" key="1">
    <source>
        <dbReference type="ARBA" id="ARBA00004141"/>
    </source>
</evidence>
<keyword evidence="2 5" id="KW-0812">Transmembrane</keyword>
<reference evidence="6 7" key="1">
    <citation type="journal article" date="2011" name="Front. Microbiol.">
        <title>Genomic signatures of strain selection and enhancement in Bacillus atrophaeus var. globigii, a historical biowarfare simulant.</title>
        <authorList>
            <person name="Gibbons H.S."/>
            <person name="Broomall S.M."/>
            <person name="McNew L.A."/>
            <person name="Daligault H."/>
            <person name="Chapman C."/>
            <person name="Bruce D."/>
            <person name="Karavis M."/>
            <person name="Krepps M."/>
            <person name="McGregor P.A."/>
            <person name="Hong C."/>
            <person name="Park K.H."/>
            <person name="Akmal A."/>
            <person name="Feldman A."/>
            <person name="Lin J.S."/>
            <person name="Chang W.E."/>
            <person name="Higgs B.W."/>
            <person name="Demirev P."/>
            <person name="Lindquist J."/>
            <person name="Liem A."/>
            <person name="Fochler E."/>
            <person name="Read T.D."/>
            <person name="Tapia R."/>
            <person name="Johnson S."/>
            <person name="Bishop-Lilly K.A."/>
            <person name="Detter C."/>
            <person name="Han C."/>
            <person name="Sozhamannan S."/>
            <person name="Rosenzweig C.N."/>
            <person name="Skowronski E.W."/>
        </authorList>
    </citation>
    <scope>NUCLEOTIDE SEQUENCE [LARGE SCALE GENOMIC DNA]</scope>
    <source>
        <strain evidence="6 7">PIT1</strain>
    </source>
</reference>
<name>A0A432ZEV0_9GAMM</name>
<dbReference type="AlphaFoldDB" id="A0A432ZEV0"/>
<keyword evidence="3 5" id="KW-1133">Transmembrane helix</keyword>
<evidence type="ECO:0000256" key="5">
    <source>
        <dbReference type="SAM" id="Phobius"/>
    </source>
</evidence>
<evidence type="ECO:0000256" key="4">
    <source>
        <dbReference type="ARBA" id="ARBA00023136"/>
    </source>
</evidence>
<keyword evidence="4 5" id="KW-0472">Membrane</keyword>
<dbReference type="InterPro" id="IPR038770">
    <property type="entry name" value="Na+/solute_symporter_sf"/>
</dbReference>
<feature type="transmembrane region" description="Helical" evidence="5">
    <location>
        <begin position="140"/>
        <end position="161"/>
    </location>
</feature>
<dbReference type="RefSeq" id="WP_126828126.1">
    <property type="nucleotide sequence ID" value="NZ_PIQG01000004.1"/>
</dbReference>
<keyword evidence="7" id="KW-1185">Reference proteome</keyword>
<dbReference type="EMBL" id="PIQG01000004">
    <property type="protein sequence ID" value="RUO76420.1"/>
    <property type="molecule type" value="Genomic_DNA"/>
</dbReference>
<dbReference type="Proteomes" id="UP000288279">
    <property type="component" value="Unassembled WGS sequence"/>
</dbReference>
<organism evidence="6 7">
    <name type="scientific">Pseudidiomarina taiwanensis</name>
    <dbReference type="NCBI Taxonomy" id="337250"/>
    <lineage>
        <taxon>Bacteria</taxon>
        <taxon>Pseudomonadati</taxon>
        <taxon>Pseudomonadota</taxon>
        <taxon>Gammaproteobacteria</taxon>
        <taxon>Alteromonadales</taxon>
        <taxon>Idiomarinaceae</taxon>
        <taxon>Pseudidiomarina</taxon>
    </lineage>
</organism>
<accession>A0A432ZEV0</accession>
<feature type="transmembrane region" description="Helical" evidence="5">
    <location>
        <begin position="173"/>
        <end position="190"/>
    </location>
</feature>
<dbReference type="Pfam" id="PF01758">
    <property type="entry name" value="SBF"/>
    <property type="match status" value="1"/>
</dbReference>
<proteinExistence type="predicted"/>
<evidence type="ECO:0000313" key="6">
    <source>
        <dbReference type="EMBL" id="RUO76420.1"/>
    </source>
</evidence>
<gene>
    <name evidence="6" type="ORF">CWI83_08650</name>
</gene>
<comment type="subcellular location">
    <subcellularLocation>
        <location evidence="1">Membrane</location>
        <topology evidence="1">Multi-pass membrane protein</topology>
    </subcellularLocation>
</comment>
<dbReference type="Gene3D" id="1.20.1530.20">
    <property type="match status" value="1"/>
</dbReference>
<evidence type="ECO:0000313" key="7">
    <source>
        <dbReference type="Proteomes" id="UP000288279"/>
    </source>
</evidence>
<feature type="transmembrane region" description="Helical" evidence="5">
    <location>
        <begin position="38"/>
        <end position="61"/>
    </location>
</feature>
<feature type="transmembrane region" description="Helical" evidence="5">
    <location>
        <begin position="102"/>
        <end position="120"/>
    </location>
</feature>
<protein>
    <submittedName>
        <fullName evidence="6">Bile acid:sodium symporter</fullName>
    </submittedName>
</protein>
<dbReference type="OrthoDB" id="9806785at2"/>